<feature type="compositionally biased region" description="Polar residues" evidence="2">
    <location>
        <begin position="344"/>
        <end position="357"/>
    </location>
</feature>
<dbReference type="InterPro" id="IPR026306">
    <property type="entry name" value="RSBN1/Dpy-2/CEP530"/>
</dbReference>
<evidence type="ECO:0000256" key="2">
    <source>
        <dbReference type="SAM" id="MobiDB-lite"/>
    </source>
</evidence>
<dbReference type="GO" id="GO:0005634">
    <property type="term" value="C:nucleus"/>
    <property type="evidence" value="ECO:0007669"/>
    <property type="project" value="InterPro"/>
</dbReference>
<feature type="compositionally biased region" description="Polar residues" evidence="2">
    <location>
        <begin position="376"/>
        <end position="397"/>
    </location>
</feature>
<name>A0AA88YGB0_PINIB</name>
<dbReference type="AlphaFoldDB" id="A0AA88YGB0"/>
<evidence type="ECO:0000256" key="1">
    <source>
        <dbReference type="ARBA" id="ARBA00010560"/>
    </source>
</evidence>
<feature type="compositionally biased region" description="Polar residues" evidence="2">
    <location>
        <begin position="161"/>
        <end position="203"/>
    </location>
</feature>
<sequence>MSDPEESDDRGDTNNDNIFEIMQKQAQQQMELKALKVDVSENVNDTSLITKKDVGFRNLPGLHLSVSRETHVAKDVKGKHAATTPPESPGDTKRPRLISPQNTRVQELNVSPDTGKRRRVQHDYRRLSNSGYLDDYVARERRFSSTDSDMSPSLSPVKQRQPMQQSPSPKINGTVTLTMQAKGTSLPSNTEEVITETGESPTKNVPAMDCVNSPNKETSNRSEKHSTENGSDWSKKGHHHHSKHHHKHGHHKHKHRERHSSPASENGMLMSEVTTESPKKQVFLTSSRDEITHTIRISGKKRIVNNCGVQVNLKRRTDNKCIQVSSSKLQSIASASDSLKSGYHQDTSNIIIPSNSGKVGKVSRGVQTSDKPHVPSLSTPKIHTASPSKGSSSSHNTEVSKKLKLESTVDLQLKTCKNSTDPVTCLQNSRYRRLFHLEKYSNGGAYVLHAYQREINKLDAEQQQEFVKEFFDFVYGEPKEGVSNCVMGIVHGAVANMPDFISYLSERHSDMVVKAGTLGKSDIETMTMSKYKEQLDKHYEGGTCRCGPLLQISIVGTVHEEVGGYFPDFLDMLESNPFLKAVMPWGKRSVVPDMPRNRSNDGPILWARPGEQMVPTADLPKSPYKRKRGLNELKNLSYLPRASEPRETLVEDRTRCHADHVGHGFDRMTTAAVGILKAVKSQEESDSGINDRIVKDVIAFHSGNFMELVDKLQLDLHEPPVSQCVTWVEDAKLNQLHREGIRYARIPLRDDDIYFIPRNVIHQFKTVSAVTSIAWHIRLAQYYPELEKKDSACEQDIQENSAEYNGDLISDKAANKTKQIFNEKDGEKGCSKA</sequence>
<gene>
    <name evidence="3" type="ORF">FSP39_001958</name>
</gene>
<dbReference type="PANTHER" id="PTHR13354">
    <property type="entry name" value="ROUND SPERMATID BASIC PROTEIN 1"/>
    <property type="match status" value="1"/>
</dbReference>
<proteinExistence type="inferred from homology"/>
<feature type="compositionally biased region" description="Low complexity" evidence="2">
    <location>
        <begin position="145"/>
        <end position="156"/>
    </location>
</feature>
<dbReference type="EMBL" id="VSWD01000005">
    <property type="protein sequence ID" value="KAK3101231.1"/>
    <property type="molecule type" value="Genomic_DNA"/>
</dbReference>
<evidence type="ECO:0000313" key="3">
    <source>
        <dbReference type="EMBL" id="KAK3101231.1"/>
    </source>
</evidence>
<feature type="region of interest" description="Disordered" evidence="2">
    <location>
        <begin position="339"/>
        <end position="401"/>
    </location>
</feature>
<feature type="region of interest" description="Disordered" evidence="2">
    <location>
        <begin position="70"/>
        <end position="97"/>
    </location>
</feature>
<dbReference type="Proteomes" id="UP001186944">
    <property type="component" value="Unassembled WGS sequence"/>
</dbReference>
<feature type="compositionally biased region" description="Basic residues" evidence="2">
    <location>
        <begin position="236"/>
        <end position="258"/>
    </location>
</feature>
<organism evidence="3 4">
    <name type="scientific">Pinctada imbricata</name>
    <name type="common">Atlantic pearl-oyster</name>
    <name type="synonym">Pinctada martensii</name>
    <dbReference type="NCBI Taxonomy" id="66713"/>
    <lineage>
        <taxon>Eukaryota</taxon>
        <taxon>Metazoa</taxon>
        <taxon>Spiralia</taxon>
        <taxon>Lophotrochozoa</taxon>
        <taxon>Mollusca</taxon>
        <taxon>Bivalvia</taxon>
        <taxon>Autobranchia</taxon>
        <taxon>Pteriomorphia</taxon>
        <taxon>Pterioida</taxon>
        <taxon>Pterioidea</taxon>
        <taxon>Pteriidae</taxon>
        <taxon>Pinctada</taxon>
    </lineage>
</organism>
<evidence type="ECO:0000313" key="4">
    <source>
        <dbReference type="Proteomes" id="UP001186944"/>
    </source>
</evidence>
<comment type="similarity">
    <text evidence="1">Belongs to the round spermatid basic protein 1 family.</text>
</comment>
<evidence type="ECO:0008006" key="5">
    <source>
        <dbReference type="Google" id="ProtNLM"/>
    </source>
</evidence>
<accession>A0AA88YGB0</accession>
<reference evidence="3" key="1">
    <citation type="submission" date="2019-08" db="EMBL/GenBank/DDBJ databases">
        <title>The improved chromosome-level genome for the pearl oyster Pinctada fucata martensii using PacBio sequencing and Hi-C.</title>
        <authorList>
            <person name="Zheng Z."/>
        </authorList>
    </citation>
    <scope>NUCLEOTIDE SEQUENCE</scope>
    <source>
        <strain evidence="3">ZZ-2019</strain>
        <tissue evidence="3">Adductor muscle</tissue>
    </source>
</reference>
<feature type="compositionally biased region" description="Basic and acidic residues" evidence="2">
    <location>
        <begin position="218"/>
        <end position="227"/>
    </location>
</feature>
<feature type="region of interest" description="Disordered" evidence="2">
    <location>
        <begin position="143"/>
        <end position="266"/>
    </location>
</feature>
<comment type="caution">
    <text evidence="3">The sequence shown here is derived from an EMBL/GenBank/DDBJ whole genome shotgun (WGS) entry which is preliminary data.</text>
</comment>
<keyword evidence="4" id="KW-1185">Reference proteome</keyword>
<protein>
    <recommendedName>
        <fullName evidence="5">Round spermatid basic protein 1-like protein</fullName>
    </recommendedName>
</protein>
<dbReference type="PANTHER" id="PTHR13354:SF11">
    <property type="entry name" value="LYSINE-SPECIFIC DEMETHYLASE 9"/>
    <property type="match status" value="1"/>
</dbReference>